<dbReference type="NCBIfam" id="TIGR02098">
    <property type="entry name" value="MJ0042_CXXC"/>
    <property type="match status" value="1"/>
</dbReference>
<dbReference type="RefSeq" id="WP_164845348.1">
    <property type="nucleotide sequence ID" value="NZ_FPBD01000003.1"/>
</dbReference>
<feature type="transmembrane region" description="Helical" evidence="2">
    <location>
        <begin position="172"/>
        <end position="196"/>
    </location>
</feature>
<sequence length="323" mass="35693">MKIICPQCNTAYEIPADKVGDTGRKVKCASCNHIWHVSREEETADDWAEALGAQSEVHNNSTPDDDRKEPSFSEGFDETDWAGIGEKAERHEAFSEEDLAVKPKEDSSDSNGSKDEDTSEKSAAGANNSYEASEDPAGSDEDKAEDNKKSEGKSQKPNGRSRKKTKSSRKSGVISAKGLLGASLLAASLALCFAAVQYRESVVRTFPDLAGLYQLAGMTVNLRGLVFKDLRTFREVEDGSVVLVVEGSVENITRSETYIPAIKLALRSQDTQEIHSWIVEPREDWLAPGDKTRFRARLNNPPERAADIQLRFVERQKKRASIR</sequence>
<dbReference type="InterPro" id="IPR011723">
    <property type="entry name" value="Znf/thioredoxin_put"/>
</dbReference>
<evidence type="ECO:0000259" key="3">
    <source>
        <dbReference type="Pfam" id="PF13717"/>
    </source>
</evidence>
<accession>A0A1I7ANZ5</accession>
<evidence type="ECO:0000256" key="1">
    <source>
        <dbReference type="SAM" id="MobiDB-lite"/>
    </source>
</evidence>
<reference evidence="5" key="1">
    <citation type="submission" date="2016-10" db="EMBL/GenBank/DDBJ databases">
        <authorList>
            <person name="Varghese N."/>
            <person name="Submissions S."/>
        </authorList>
    </citation>
    <scope>NUCLEOTIDE SEQUENCE [LARGE SCALE GENOMIC DNA]</scope>
    <source>
        <strain evidence="5">DSM 17465</strain>
    </source>
</reference>
<dbReference type="Proteomes" id="UP000183371">
    <property type="component" value="Unassembled WGS sequence"/>
</dbReference>
<proteinExistence type="predicted"/>
<organism evidence="4 5">
    <name type="scientific">Pseudovibrio denitrificans</name>
    <dbReference type="NCBI Taxonomy" id="258256"/>
    <lineage>
        <taxon>Bacteria</taxon>
        <taxon>Pseudomonadati</taxon>
        <taxon>Pseudomonadota</taxon>
        <taxon>Alphaproteobacteria</taxon>
        <taxon>Hyphomicrobiales</taxon>
        <taxon>Stappiaceae</taxon>
        <taxon>Pseudovibrio</taxon>
    </lineage>
</organism>
<keyword evidence="5" id="KW-1185">Reference proteome</keyword>
<feature type="compositionally biased region" description="Acidic residues" evidence="1">
    <location>
        <begin position="132"/>
        <end position="144"/>
    </location>
</feature>
<feature type="compositionally biased region" description="Basic residues" evidence="1">
    <location>
        <begin position="159"/>
        <end position="169"/>
    </location>
</feature>
<protein>
    <submittedName>
        <fullName evidence="4">MJ0042 family finger-like domain-containing protein</fullName>
    </submittedName>
</protein>
<dbReference type="Pfam" id="PF13717">
    <property type="entry name" value="Zn_ribbon_4"/>
    <property type="match status" value="1"/>
</dbReference>
<keyword evidence="2" id="KW-1133">Transmembrane helix</keyword>
<feature type="region of interest" description="Disordered" evidence="1">
    <location>
        <begin position="44"/>
        <end position="170"/>
    </location>
</feature>
<name>A0A1I7ANZ5_9HYPH</name>
<feature type="compositionally biased region" description="Basic and acidic residues" evidence="1">
    <location>
        <begin position="145"/>
        <end position="154"/>
    </location>
</feature>
<feature type="domain" description="Zinc finger/thioredoxin putative" evidence="3">
    <location>
        <begin position="1"/>
        <end position="35"/>
    </location>
</feature>
<evidence type="ECO:0000313" key="5">
    <source>
        <dbReference type="Proteomes" id="UP000183371"/>
    </source>
</evidence>
<dbReference type="EMBL" id="FPBD01000003">
    <property type="protein sequence ID" value="SFT76624.1"/>
    <property type="molecule type" value="Genomic_DNA"/>
</dbReference>
<evidence type="ECO:0000256" key="2">
    <source>
        <dbReference type="SAM" id="Phobius"/>
    </source>
</evidence>
<dbReference type="AlphaFoldDB" id="A0A1I7ANZ5"/>
<keyword evidence="2" id="KW-0472">Membrane</keyword>
<keyword evidence="2" id="KW-0812">Transmembrane</keyword>
<evidence type="ECO:0000313" key="4">
    <source>
        <dbReference type="EMBL" id="SFT76624.1"/>
    </source>
</evidence>
<gene>
    <name evidence="4" type="ORF">SAMN05444141_103241</name>
</gene>
<feature type="compositionally biased region" description="Basic and acidic residues" evidence="1">
    <location>
        <begin position="86"/>
        <end position="120"/>
    </location>
</feature>